<dbReference type="Proteomes" id="UP000595884">
    <property type="component" value="Chromosome"/>
</dbReference>
<dbReference type="Pfam" id="PF10823">
    <property type="entry name" value="DUF2568"/>
    <property type="match status" value="1"/>
</dbReference>
<keyword evidence="1" id="KW-1133">Transmembrane helix</keyword>
<sequence>MSDVIKGVRFLLETVTVLGLVGGLSTKKSWAKKLVFVLLGLVVTLIWSRYGAPRSPYALTGLAKLGLEIFTFGIGITGSFLLYGKIVGWIYTAMAVINLIGLYTLDLN</sequence>
<dbReference type="RefSeq" id="WP_002284591.1">
    <property type="nucleotide sequence ID" value="NZ_CBCRTG010000003.1"/>
</dbReference>
<gene>
    <name evidence="2" type="ORF">IGS65_001700</name>
</gene>
<proteinExistence type="predicted"/>
<dbReference type="AlphaFoldDB" id="A0AAX1K3Z3"/>
<evidence type="ECO:0000313" key="3">
    <source>
        <dbReference type="Proteomes" id="UP000595884"/>
    </source>
</evidence>
<evidence type="ECO:0000313" key="2">
    <source>
        <dbReference type="EMBL" id="QQL47581.1"/>
    </source>
</evidence>
<dbReference type="EMBL" id="CP066294">
    <property type="protein sequence ID" value="QQL47581.1"/>
    <property type="molecule type" value="Genomic_DNA"/>
</dbReference>
<protein>
    <submittedName>
        <fullName evidence="2">YrdB family protein</fullName>
    </submittedName>
</protein>
<evidence type="ECO:0000256" key="1">
    <source>
        <dbReference type="SAM" id="Phobius"/>
    </source>
</evidence>
<keyword evidence="1" id="KW-0812">Transmembrane</keyword>
<feature type="transmembrane region" description="Helical" evidence="1">
    <location>
        <begin position="88"/>
        <end position="105"/>
    </location>
</feature>
<name>A0AAX1K3Z3_STRMG</name>
<keyword evidence="1" id="KW-0472">Membrane</keyword>
<feature type="transmembrane region" description="Helical" evidence="1">
    <location>
        <begin position="30"/>
        <end position="50"/>
    </location>
</feature>
<organism evidence="2 3">
    <name type="scientific">Streptococcus mutans</name>
    <dbReference type="NCBI Taxonomy" id="1309"/>
    <lineage>
        <taxon>Bacteria</taxon>
        <taxon>Bacillati</taxon>
        <taxon>Bacillota</taxon>
        <taxon>Bacilli</taxon>
        <taxon>Lactobacillales</taxon>
        <taxon>Streptococcaceae</taxon>
        <taxon>Streptococcus</taxon>
    </lineage>
</organism>
<dbReference type="InterPro" id="IPR021214">
    <property type="entry name" value="DUF2568"/>
</dbReference>
<accession>A0AAX1K3Z3</accession>
<feature type="transmembrane region" description="Helical" evidence="1">
    <location>
        <begin position="62"/>
        <end position="82"/>
    </location>
</feature>
<reference evidence="3" key="1">
    <citation type="submission" date="2020-12" db="EMBL/GenBank/DDBJ databases">
        <authorList>
            <person name="Wen Z.T."/>
        </authorList>
    </citation>
    <scope>NUCLEOTIDE SEQUENCE [LARGE SCALE GENOMIC DNA]</scope>
    <source>
        <strain evidence="3">27-3</strain>
    </source>
</reference>